<dbReference type="Pfam" id="PF00668">
    <property type="entry name" value="Condensation"/>
    <property type="match status" value="1"/>
</dbReference>
<gene>
    <name evidence="22" type="ORF">GCG54_00006474</name>
</gene>
<dbReference type="Gene3D" id="1.10.630.10">
    <property type="entry name" value="Cytochrome P450"/>
    <property type="match status" value="2"/>
</dbReference>
<dbReference type="Pfam" id="PF00550">
    <property type="entry name" value="PP-binding"/>
    <property type="match status" value="1"/>
</dbReference>
<evidence type="ECO:0000256" key="1">
    <source>
        <dbReference type="ARBA" id="ARBA00001971"/>
    </source>
</evidence>
<dbReference type="SUPFAM" id="SSF53335">
    <property type="entry name" value="S-adenosyl-L-methionine-dependent methyltransferases"/>
    <property type="match status" value="1"/>
</dbReference>
<dbReference type="InterPro" id="IPR042099">
    <property type="entry name" value="ANL_N_sf"/>
</dbReference>
<dbReference type="PROSITE" id="PS00012">
    <property type="entry name" value="PHOSPHOPANTETHEINE"/>
    <property type="match status" value="1"/>
</dbReference>
<dbReference type="SMART" id="SM00827">
    <property type="entry name" value="PKS_AT"/>
    <property type="match status" value="1"/>
</dbReference>
<evidence type="ECO:0000256" key="7">
    <source>
        <dbReference type="ARBA" id="ARBA00022679"/>
    </source>
</evidence>
<keyword evidence="15" id="KW-0349">Heme</keyword>
<organism evidence="22 23">
    <name type="scientific">Colletotrichum gloeosporioides</name>
    <name type="common">Anthracnose fungus</name>
    <name type="synonym">Glomerella cingulata</name>
    <dbReference type="NCBI Taxonomy" id="474922"/>
    <lineage>
        <taxon>Eukaryota</taxon>
        <taxon>Fungi</taxon>
        <taxon>Dikarya</taxon>
        <taxon>Ascomycota</taxon>
        <taxon>Pezizomycotina</taxon>
        <taxon>Sordariomycetes</taxon>
        <taxon>Hypocreomycetidae</taxon>
        <taxon>Glomerellales</taxon>
        <taxon>Glomerellaceae</taxon>
        <taxon>Colletotrichum</taxon>
        <taxon>Colletotrichum gloeosporioides species complex</taxon>
    </lineage>
</organism>
<dbReference type="InterPro" id="IPR006162">
    <property type="entry name" value="Ppantetheine_attach_site"/>
</dbReference>
<dbReference type="CDD" id="cd11041">
    <property type="entry name" value="CYP503A1-like"/>
    <property type="match status" value="2"/>
</dbReference>
<dbReference type="GO" id="GO:0020037">
    <property type="term" value="F:heme binding"/>
    <property type="evidence" value="ECO:0007669"/>
    <property type="project" value="InterPro"/>
</dbReference>
<dbReference type="CDD" id="cd19532">
    <property type="entry name" value="C_PKS-NRPS"/>
    <property type="match status" value="1"/>
</dbReference>
<dbReference type="GO" id="GO:0006633">
    <property type="term" value="P:fatty acid biosynthetic process"/>
    <property type="evidence" value="ECO:0007669"/>
    <property type="project" value="InterPro"/>
</dbReference>
<comment type="similarity">
    <text evidence="2">Belongs to the cytochrome P450 family.</text>
</comment>
<feature type="compositionally biased region" description="Low complexity" evidence="17">
    <location>
        <begin position="3411"/>
        <end position="3425"/>
    </location>
</feature>
<dbReference type="InterPro" id="IPR013120">
    <property type="entry name" value="FAR_NAD-bd"/>
</dbReference>
<reference evidence="22" key="2">
    <citation type="submission" date="2020-03" db="EMBL/GenBank/DDBJ databases">
        <authorList>
            <person name="Fu F.-F."/>
            <person name="Chen J."/>
        </authorList>
    </citation>
    <scope>NUCLEOTIDE SEQUENCE</scope>
    <source>
        <strain evidence="22">Lc1</strain>
    </source>
</reference>
<reference evidence="22" key="1">
    <citation type="journal article" date="2020" name="Phytopathology">
        <title>Genome sequence and comparative analysis of Colletotrichum gloeosporioides isolated from Liriodendron leaves.</title>
        <authorList>
            <person name="Fu F.F."/>
            <person name="Hao Z."/>
            <person name="Wang P."/>
            <person name="Lu Y."/>
            <person name="Xue L.J."/>
            <person name="Wei G."/>
            <person name="Tian Y."/>
            <person name="Baishi H."/>
            <person name="Xu H."/>
            <person name="Shi J."/>
            <person name="Cheng T."/>
            <person name="Wang G."/>
            <person name="Yi Y."/>
            <person name="Chen J."/>
        </authorList>
    </citation>
    <scope>NUCLEOTIDE SEQUENCE</scope>
    <source>
        <strain evidence="22">Lc1</strain>
    </source>
</reference>
<keyword evidence="8 15" id="KW-0479">Metal-binding</keyword>
<dbReference type="SUPFAM" id="SSF47336">
    <property type="entry name" value="ACP-like"/>
    <property type="match status" value="2"/>
</dbReference>
<feature type="active site" description="Proton donor; for dehydratase activity" evidence="16">
    <location>
        <position position="2038"/>
    </location>
</feature>
<evidence type="ECO:0000256" key="10">
    <source>
        <dbReference type="ARBA" id="ARBA00023002"/>
    </source>
</evidence>
<feature type="binding site" description="axial binding residue" evidence="15">
    <location>
        <position position="803"/>
    </location>
    <ligand>
        <name>heme</name>
        <dbReference type="ChEBI" id="CHEBI:30413"/>
    </ligand>
    <ligandPart>
        <name>Fe</name>
        <dbReference type="ChEBI" id="CHEBI:18248"/>
    </ligandPart>
</feature>
<comment type="cofactor">
    <cofactor evidence="1 15">
        <name>heme</name>
        <dbReference type="ChEBI" id="CHEBI:30413"/>
    </cofactor>
</comment>
<dbReference type="Pfam" id="PF21089">
    <property type="entry name" value="PKS_DH_N"/>
    <property type="match status" value="1"/>
</dbReference>
<feature type="domain" description="Ketosynthase family 3 (KS3)" evidence="20">
    <location>
        <begin position="878"/>
        <end position="1316"/>
    </location>
</feature>
<dbReference type="SMART" id="SM00822">
    <property type="entry name" value="PKS_KR"/>
    <property type="match status" value="1"/>
</dbReference>
<dbReference type="InterPro" id="IPR001227">
    <property type="entry name" value="Ac_transferase_dom_sf"/>
</dbReference>
<dbReference type="Pfam" id="PF16197">
    <property type="entry name" value="KAsynt_C_assoc"/>
    <property type="match status" value="1"/>
</dbReference>
<dbReference type="GO" id="GO:0032259">
    <property type="term" value="P:methylation"/>
    <property type="evidence" value="ECO:0007669"/>
    <property type="project" value="UniProtKB-KW"/>
</dbReference>
<evidence type="ECO:0000256" key="2">
    <source>
        <dbReference type="ARBA" id="ARBA00010617"/>
    </source>
</evidence>
<dbReference type="InterPro" id="IPR016039">
    <property type="entry name" value="Thiolase-like"/>
</dbReference>
<keyword evidence="18" id="KW-0812">Transmembrane</keyword>
<keyword evidence="11 15" id="KW-0408">Iron</keyword>
<dbReference type="PROSITE" id="PS00606">
    <property type="entry name" value="KS3_1"/>
    <property type="match status" value="1"/>
</dbReference>
<dbReference type="Pfam" id="PF08242">
    <property type="entry name" value="Methyltransf_12"/>
    <property type="match status" value="1"/>
</dbReference>
<accession>A0A8H4FNC2</accession>
<dbReference type="InterPro" id="IPR036736">
    <property type="entry name" value="ACP-like_sf"/>
</dbReference>
<keyword evidence="3" id="KW-0596">Phosphopantetheine</keyword>
<dbReference type="InterPro" id="IPR013217">
    <property type="entry name" value="Methyltransf_12"/>
</dbReference>
<dbReference type="InterPro" id="IPR020806">
    <property type="entry name" value="PKS_PP-bd"/>
</dbReference>
<dbReference type="Gene3D" id="3.40.47.10">
    <property type="match status" value="1"/>
</dbReference>
<keyword evidence="6" id="KW-0489">Methyltransferase</keyword>
<evidence type="ECO:0000256" key="6">
    <source>
        <dbReference type="ARBA" id="ARBA00022603"/>
    </source>
</evidence>
<dbReference type="SMART" id="SM00825">
    <property type="entry name" value="PKS_KS"/>
    <property type="match status" value="1"/>
</dbReference>
<dbReference type="GO" id="GO:0004315">
    <property type="term" value="F:3-oxoacyl-[acyl-carrier-protein] synthase activity"/>
    <property type="evidence" value="ECO:0007669"/>
    <property type="project" value="InterPro"/>
</dbReference>
<feature type="domain" description="Carrier" evidence="19">
    <location>
        <begin position="3297"/>
        <end position="3378"/>
    </location>
</feature>
<dbReference type="InterPro" id="IPR016036">
    <property type="entry name" value="Malonyl_transacylase_ACP-bd"/>
</dbReference>
<evidence type="ECO:0000256" key="12">
    <source>
        <dbReference type="ARBA" id="ARBA00023033"/>
    </source>
</evidence>
<dbReference type="InterPro" id="IPR000873">
    <property type="entry name" value="AMP-dep_synth/lig_dom"/>
</dbReference>
<name>A0A8H4FNC2_COLGL</name>
<dbReference type="InterPro" id="IPR049551">
    <property type="entry name" value="PKS_DH_C"/>
</dbReference>
<dbReference type="GO" id="GO:0031177">
    <property type="term" value="F:phosphopantetheine binding"/>
    <property type="evidence" value="ECO:0007669"/>
    <property type="project" value="InterPro"/>
</dbReference>
<evidence type="ECO:0000256" key="8">
    <source>
        <dbReference type="ARBA" id="ARBA00022723"/>
    </source>
</evidence>
<keyword evidence="18" id="KW-0472">Membrane</keyword>
<evidence type="ECO:0000313" key="22">
    <source>
        <dbReference type="EMBL" id="KAF3808608.1"/>
    </source>
</evidence>
<dbReference type="InterPro" id="IPR020841">
    <property type="entry name" value="PKS_Beta-ketoAc_synthase_dom"/>
</dbReference>
<evidence type="ECO:0000256" key="16">
    <source>
        <dbReference type="PROSITE-ProRule" id="PRU01363"/>
    </source>
</evidence>
<dbReference type="SUPFAM" id="SSF48264">
    <property type="entry name" value="Cytochrome P450"/>
    <property type="match status" value="2"/>
</dbReference>
<dbReference type="SUPFAM" id="SSF52151">
    <property type="entry name" value="FabD/lysophospholipase-like"/>
    <property type="match status" value="1"/>
</dbReference>
<evidence type="ECO:0000259" key="21">
    <source>
        <dbReference type="PROSITE" id="PS52019"/>
    </source>
</evidence>
<keyword evidence="9" id="KW-0677">Repeat</keyword>
<dbReference type="Pfam" id="PF08659">
    <property type="entry name" value="KR"/>
    <property type="match status" value="1"/>
</dbReference>
<feature type="transmembrane region" description="Helical" evidence="18">
    <location>
        <begin position="552"/>
        <end position="574"/>
    </location>
</feature>
<keyword evidence="23" id="KW-1185">Reference proteome</keyword>
<dbReference type="Pfam" id="PF00698">
    <property type="entry name" value="Acyl_transf_1"/>
    <property type="match status" value="1"/>
</dbReference>
<dbReference type="PROSITE" id="PS00086">
    <property type="entry name" value="CYTOCHROME_P450"/>
    <property type="match status" value="1"/>
</dbReference>
<dbReference type="Pfam" id="PF02801">
    <property type="entry name" value="Ketoacyl-synt_C"/>
    <property type="match status" value="1"/>
</dbReference>
<evidence type="ECO:0000256" key="11">
    <source>
        <dbReference type="ARBA" id="ARBA00023004"/>
    </source>
</evidence>
<dbReference type="PROSITE" id="PS50075">
    <property type="entry name" value="CARRIER"/>
    <property type="match status" value="2"/>
</dbReference>
<dbReference type="GeneID" id="69013622"/>
<feature type="region of interest" description="Disordered" evidence="17">
    <location>
        <begin position="3393"/>
        <end position="3498"/>
    </location>
</feature>
<dbReference type="InterPro" id="IPR017972">
    <property type="entry name" value="Cyt_P450_CS"/>
</dbReference>
<dbReference type="InterPro" id="IPR049552">
    <property type="entry name" value="PKS_DH_N"/>
</dbReference>
<dbReference type="InterPro" id="IPR020845">
    <property type="entry name" value="AMP-binding_CS"/>
</dbReference>
<dbReference type="InterPro" id="IPR057326">
    <property type="entry name" value="KR_dom"/>
</dbReference>
<dbReference type="EMBL" id="WVTB01000019">
    <property type="protein sequence ID" value="KAF3808608.1"/>
    <property type="molecule type" value="Genomic_DNA"/>
</dbReference>
<dbReference type="PRINTS" id="PR00465">
    <property type="entry name" value="EP450IV"/>
</dbReference>
<dbReference type="InterPro" id="IPR023213">
    <property type="entry name" value="CAT-like_dom_sf"/>
</dbReference>
<protein>
    <submittedName>
        <fullName evidence="22">Polyketide synthase-nonribosomal peptide synthetase</fullName>
    </submittedName>
</protein>
<keyword evidence="12" id="KW-0503">Monooxygenase</keyword>
<dbReference type="InterPro" id="IPR045851">
    <property type="entry name" value="AMP-bd_C_sf"/>
</dbReference>
<dbReference type="SUPFAM" id="SSF52777">
    <property type="entry name" value="CoA-dependent acyltransferases"/>
    <property type="match status" value="2"/>
</dbReference>
<dbReference type="InterPro" id="IPR002403">
    <property type="entry name" value="Cyt_P450_E_grp-IV"/>
</dbReference>
<dbReference type="PROSITE" id="PS52019">
    <property type="entry name" value="PKS_MFAS_DH"/>
    <property type="match status" value="1"/>
</dbReference>
<evidence type="ECO:0000256" key="4">
    <source>
        <dbReference type="ARBA" id="ARBA00022553"/>
    </source>
</evidence>
<feature type="domain" description="Carrier" evidence="19">
    <location>
        <begin position="4571"/>
        <end position="4651"/>
    </location>
</feature>
<keyword evidence="4" id="KW-0597">Phosphoprotein</keyword>
<dbReference type="GO" id="GO:0004497">
    <property type="term" value="F:monooxygenase activity"/>
    <property type="evidence" value="ECO:0007669"/>
    <property type="project" value="UniProtKB-KW"/>
</dbReference>
<dbReference type="RefSeq" id="XP_045267767.1">
    <property type="nucleotide sequence ID" value="XM_045406475.1"/>
</dbReference>
<dbReference type="Gene3D" id="3.30.559.30">
    <property type="entry name" value="Nonribosomal peptide synthetase, condensation domain"/>
    <property type="match status" value="1"/>
</dbReference>
<dbReference type="Proteomes" id="UP000613401">
    <property type="component" value="Unassembled WGS sequence"/>
</dbReference>
<dbReference type="CDD" id="cd05930">
    <property type="entry name" value="A_NRPS"/>
    <property type="match status" value="1"/>
</dbReference>
<dbReference type="GO" id="GO:0009403">
    <property type="term" value="P:toxin biosynthetic process"/>
    <property type="evidence" value="ECO:0007669"/>
    <property type="project" value="UniProtKB-ARBA"/>
</dbReference>
<dbReference type="InterPro" id="IPR049900">
    <property type="entry name" value="PKS_mFAS_DH"/>
</dbReference>
<dbReference type="SUPFAM" id="SSF56801">
    <property type="entry name" value="Acetyl-CoA synthetase-like"/>
    <property type="match status" value="1"/>
</dbReference>
<evidence type="ECO:0000256" key="3">
    <source>
        <dbReference type="ARBA" id="ARBA00022450"/>
    </source>
</evidence>
<feature type="region of interest" description="C-terminal hotdog fold" evidence="16">
    <location>
        <begin position="1973"/>
        <end position="2132"/>
    </location>
</feature>
<dbReference type="Gene3D" id="3.40.366.10">
    <property type="entry name" value="Malonyl-Coenzyme A Acyl Carrier Protein, domain 2"/>
    <property type="match status" value="1"/>
</dbReference>
<keyword evidence="7" id="KW-0808">Transferase</keyword>
<dbReference type="Gene3D" id="1.10.1200.10">
    <property type="entry name" value="ACP-like"/>
    <property type="match status" value="2"/>
</dbReference>
<dbReference type="InterPro" id="IPR020807">
    <property type="entry name" value="PKS_DH"/>
</dbReference>
<dbReference type="PANTHER" id="PTHR43775">
    <property type="entry name" value="FATTY ACID SYNTHASE"/>
    <property type="match status" value="1"/>
</dbReference>
<dbReference type="InterPro" id="IPR036396">
    <property type="entry name" value="Cyt_P450_sf"/>
</dbReference>
<feature type="region of interest" description="N-terminal hotdog fold" evidence="16">
    <location>
        <begin position="1823"/>
        <end position="1958"/>
    </location>
</feature>
<keyword evidence="5" id="KW-0436">Ligase</keyword>
<dbReference type="InterPro" id="IPR009081">
    <property type="entry name" value="PP-bd_ACP"/>
</dbReference>
<feature type="compositionally biased region" description="Polar residues" evidence="17">
    <location>
        <begin position="3486"/>
        <end position="3498"/>
    </location>
</feature>
<dbReference type="GO" id="GO:0008168">
    <property type="term" value="F:methyltransferase activity"/>
    <property type="evidence" value="ECO:0007669"/>
    <property type="project" value="UniProtKB-KW"/>
</dbReference>
<dbReference type="SMART" id="SM00826">
    <property type="entry name" value="PKS_DH"/>
    <property type="match status" value="1"/>
</dbReference>
<dbReference type="Gene3D" id="3.40.50.12780">
    <property type="entry name" value="N-terminal domain of ligase-like"/>
    <property type="match status" value="1"/>
</dbReference>
<dbReference type="InterPro" id="IPR036291">
    <property type="entry name" value="NAD(P)-bd_dom_sf"/>
</dbReference>
<dbReference type="InterPro" id="IPR032821">
    <property type="entry name" value="PKS_assoc"/>
</dbReference>
<dbReference type="GO" id="GO:0016874">
    <property type="term" value="F:ligase activity"/>
    <property type="evidence" value="ECO:0007669"/>
    <property type="project" value="UniProtKB-KW"/>
</dbReference>
<dbReference type="Gene3D" id="3.40.50.720">
    <property type="entry name" value="NAD(P)-binding Rossmann-like Domain"/>
    <property type="match status" value="2"/>
</dbReference>
<dbReference type="GO" id="GO:0004312">
    <property type="term" value="F:fatty acid synthase activity"/>
    <property type="evidence" value="ECO:0007669"/>
    <property type="project" value="TreeGrafter"/>
</dbReference>
<dbReference type="SUPFAM" id="SSF55048">
    <property type="entry name" value="Probable ACP-binding domain of malonyl-CoA ACP transacylase"/>
    <property type="match status" value="1"/>
</dbReference>
<dbReference type="Gene3D" id="3.30.300.30">
    <property type="match status" value="1"/>
</dbReference>
<feature type="active site" description="Proton acceptor; for dehydratase activity" evidence="16">
    <location>
        <position position="1855"/>
    </location>
</feature>
<evidence type="ECO:0000256" key="18">
    <source>
        <dbReference type="SAM" id="Phobius"/>
    </source>
</evidence>
<sequence>MLQLLGFELLTAKAFFLLLGGGIGVTLVYFLHFYNVWPFGNDVEPATADQLRHIPLLRFDGSNNVERYMNETRSLLRQGYEKYLRQGIPFQIRHPVGELGSQVLLPTKYLEEVKKAPTDLFSFEAYSAKSFLLDYSRAPRQTEAAAHVIRVDLNRNLGPLVTDLWNEAAQHLSENVSFEWKTVSAYELVCRDVVFWLMKSNQKDRSLYGITESQLFLSLTAIHTTSGTLNSFVYDWIAHPEYHDDILLEVTETLAKVQANNGQWTLQHVAMMRKLDSFMKESARLNPIGFVSSQRYTLKPYTFKDGFHLPAGTTIMFHSDGAHYDADNYPDPDKFDGYRFLRLRETVDPNRFHYASVSDSALGFGAGIHACPGRFLSAIVMKFFLINFMTQYEFKYEHGGTERLPNLYNDNTSRPAPTVNLLYPDKPFMAINKRYRFVIYPTSSWDELKRVPEQTASIMNFQHVCNSGDWSLIGGETHELVKTITAELTRSLPARVLNRQQDAKMTFDTIIGHCTEEKGFNLLMTSLEIIAKINACTFVGRELGRNQRWVKAVIYSPLFVYMAVTLLNATPSILRSLLRPLYFLPVTKNYWDMKRLLKPKLDDEIKTFKETKDKRKLLVPKSDEDLPFTQFLLSRYTEVAATIKQLVTDYIQVSYTSTPTTASALYHALWELAQHPEAADILRQELKEVMVDGQLPRTHLQELKRMDSFLRESFRLHPITRFTLQRYVKEPFQLSDGSTVPPGVMAVVDAQEINRSPELWENPDKFDMDRFYRLRELSGNDNRYHFVTTSSNSPGWGDGLQACPGRFFATSTLKIVIAHVVMNYDIRLRKVAPLKSSPLVNGSYAPDNSVEILFKSRSANSFAVIFNKSQTLNMKTQNEPIAIIGTGCRFPGSCDSPSKLWELLEDPRDLLKEIPDDRFSADGFYHPQNSHHGTSNVRHSYLLDEDLRTFDAQFFGIKAIEASSIDPQQRLLMETVYEALESAGLSIKRLQGSDTAVYVGVMSADFTEMLARDIEKYPTYFATGTARSILSNRLSYFFDWHGPSMTIDTACSSSLIALHQAVQVLRSGQSRVAVAAGSNLILGPEQYIAESKLQMLSPAGRSRMWDAEADGYARGEGIAAVVLKTLSQALADGDDIECIIRETGINQDGKTPGITMPSSKAQASLIRSTYARAGLDLSKASDRPQFFEAHGTGTPAGDPIEAAAISDAFFGDDVKSKSTNTHDTLFVGSIKTVIGHTEGTAGLAAIIKASQALQSGTLPPNRLFNRLNPKIEPYYSNLKILTAAQPWPRLPENGIRRVSVNSFGFGGANAHAIVESADAYVAKKTSVTSPRSFAPCLLSAASDIVLTSMIERLKGFLKNQQSNGSTGINMRDLAWTLCNRRSTLGSRTVVPAAKDTQDLIHKLDASIQSPAVFSANKSSGTGIRVFGVFTGQGAQWPRMAAEFIEDSPAVANIIKRLDQSLQSLPPRDRPSWTLRDQLLAPKESSMVANSSLAQPLCTAVQIILVDLLRVAGIQFSAVVGHSSGEIGAAYAAGYLSATDAVRIAYYRGLHLQLVTTKGAMIAAGTTFEDAQELCSLPAFEGRACVAASNSPASVTLSGDADAIEEIQIVLEDEKKFNRLLKVDRAYHSHHMKVVAEPYKRSLEECGINILRPTSGCRWVSSVFTCEISEIPSHVSLGSSYWASNLVEPVRFAEALEVLYLGNTMDGMFNLGIEVGPHPALQGPVKQTVQEYTGESPLAYTGLLERGKNGTESVSKSLGYIWQMFGEGVVDFNGYEAFCSGELVDKPTFAVTKGLPTYPWDHSRTLWQESRLSKAFRTNKNRSHELLGRQILDGVPGRMRWRNVIKRSEIEWLEGHQVQSQIVFPAAAYVSACIEACMRAFSEDGSVQCIELRDFDIGHAMVFEDDDSTGVDATIELGEIMKSDNTISARFGFHSTSSNDALAMNTHASCRVIVVLGESDANILPPKPHDEDEFLLLDVEEDRFYNNLDGLGFGYSGPFRALRGLRRRLGYAEGLIQNPASTVDINVQPPLLVHPATLDSGIQSIMMAYSYPGDTMLRSVYVPTRFERILVNPTLCAGFAGQPVKVPFDSVAFTGAAKSVTGDINIYSPRGTTFKALQLEGLQTRPLSDPTQSDGINIFTDMSWNVAKPDAEIAIATTSVPPLDGDFFFALERVAYYYHRVLGRAFPSREREDLEWNFKRLLEYNDYVLNSVATGTNPFAKEEWKHDTEEIINGILDKYPQSADLRLMRAVGDNIVAVARKETTMLEHMIQDNKLNNFYEFGEGFPRYTSYLATFAGQVAHRYPHMKVLEIGAGTGGATKAVLREVGGQFSRYDFTDISGGFFEKASGVFSSYKSKMNFRVLDIEKDPLAQGFEEGSYDLIVASLVLHATRNLAETMVNVRKLLKPGGYLLLLEITENEQMRFGLLFGGLPGWWLGADDGRVLSPCIGLEAWDNVFKQTGFSGVETVVPHHDTLPVPLSVIVAQAVDSKVEFLKQPLGQSLEANVIPRLTIIGGGSESSALAFEVQRLLFTHYGAIRFVESLHSLQDGDLDVGGSVLCLADMDGPVLKSIDATKLRGFQEVFQQSKHVLWVTRGVRDGDPYARMVVGFGRTIVLEMLHLRLQFLDLDTTAILSPYAIAEAMLRFDVAGSWDDGGDMAYSLLHSHEPELFLDASGKLYVPRFKHNTDMNNRYKSGRGTVKDLVNTETSTIELRHQSDSKTWELMEVDAQPAHPSWFSRDYLVDVDVTYSVNRSVAIAKDCFLFPVLGKDTRTGDSVLALAPSLVSKVSIPRSFVLYGIPLSDDQGAEIVEVFYSELIARAALGNERLSGTHIILIEPRNHLAESVNGLAAEQGASVLCLTSKTNTKWTHVGPRTSKLAIQHLIKPDTAPEANYCVMDMINDGNVAIAISDFLPPAQCRIVRKADLTGSAGHLPTRDCSRDIRAVLADASSYVLNNRRMKKSTGEPDEPAFAVLSPKDVAGPESPAEFVVSWKSLASTVLVSVEPIETKVRFQSDKTYWLVGLTGGLGLSLCAWMVRQGARHIAISSRNPKVDAGFLSKMRGKGVNIELLAVDVIDRDSVQNAHKIIQKTMPAIAGVAQGAMVLHDTMFSELDMERVEKVTKPKIQGSLHLEEIFHDADLDFFVFFSSMASIVGNPGQSAYAAANMFMSGLATQRRRRGLNASAVHIGAIFGNGYVTRELTLAQQEYLKRVGNQWLSEQDFHTLFAEAVYAGQEHRGKNPELATGLMTIDDSDDFGKNVTWFNNPMFQHCVRTAQNQGQAVDSGKSRRRVQAKVLLQEAVSSDDIREIIYDAFAAKLQDALQVEEGRAVGSLTADNLGIDSLVAVDIRSWFIKEFQVEVPVLKILSGATVDDIIAQAQKLLSKDLIPKFDANATGLSKPQEKVTTAAPTEVKETPAPTLKPTATAPKADSLKPKAVSKSGMSAVPSNKMEKKDTKPTISFNLPKQQPPKEETRTQATPKQDLVAPPQLSPSTPAKSIWSPTTDVRSSIDSLMFDKSTTMSVPISPASSMSTPASNVDKPEAGCQQLYHNAFRTLAEPDICKYLAQNNAIASAGTHITKSVPISFAQSRFWFLQHLLDNPASALNITMAIDLRGPLNIQKLERAVLSVGQRHEALRTRFTASKNSEGVVQEVLAGSCLSLEVYEINDVSHAEQFYKALAEHKYRLDQGENMRIILLRMMPTSYRLLIGYHHINMDGVSLEVVLRELQLGYDGQNLSPARDIMQHPDFSNQQRLDYDSGRWSEDLAFWRNEFRGQPPPVLPLLPLAKAQSRVPLTTYSTTTIEFYLDEETSTNIQSTCKMLKVSPFHFHLAVFYTLLARLVDVDELCIGVSSANRQSPEAMESVGLYLNLLPLLFKVDQNHTFANVLKLVRTKALNAFSHAVVPFDVIVKELGVAGTTSHSPIFQAMVNYRPGVSDARQFCDCDSEILTFKQGDVAYDLTLDIIENPGGACRIMLSGQSVFYGKSEMAHMKSIYLELANSVSCNPATRLSAAPIYRSADIKAAIELGRGPFQKPKWPATLVHRIDDMIERFGDRISVKDGKAPSITYREMSRRIGTISNALSKHCTRPIGINNKVGVLLDPGFDWICSMLAVLRLGATYIPLDITIGWERLSSIVRDCEPDLVLVNNRTEPEAKHLQHTIASEQLVNVEALATALNQRAGPIAAQSGLAAALMYTSGSTGVPKGIVMKHESFRNTVEVLTKMVSYREGQETSLHQSSYSFDMSLSQIFLALSNGGTVHVVPRELRGDPEAIASIIAKEGITFTTATPSEAISWIDYGDAVTLGKSSWRKLLSGGEPVRESLTKSLRKVDNPDLELVDCYGPTEITFCCSTRLVDYRLEKAPSTEAEGFKTWPNYSVYILDANRKVVPAGVLGEIAVGGAGVVAGYSHRELNNVGFAQDAWASSEFSQSGWNRLHVTGDTGKLNPTDGTLILSGRIAGDTQIKLRGMRIDVREIELAIVQAAEGSISDVVVAARESKATGASSLIAFALTAGSKASQDLSRVLARLPLPGYMRPAAIIPLDEFPKNPSGKVDRIALKNFPLPKAQELEIQSAGHGDVKLNDIESQLLQLWSQLISLEVLSQYQITKESNFFHVGGSSILLVQLRALIESSFGTKVTLFQLFESGTLAGMAAVIASLSSASSETPAAQALTSTTEIDWEKETSISPDILRVRGERFHFGNPTVVVLTGATGFLGRAILTRLLEDSVVEKIHCIAVRRDVQDEIFRSPKVVVHHGDLAAPHFGLPEKTLSDIFSKAHAVIHNGADVSFMKSYATLKPVNFETTKKLVRLSLPHRVSFHYISSASIVQLTGQETWGAESVKPYPPLASRNMSGYIATKWASERYLEKISDQCDLPIWIHRPSSIKGAGAPAGDLISNLLHYSKDIKAMPDVSSWNGWLDFITVEGAAMQIVDEIYKDYSWPGRVAYLYESGEEIVPLTDLKATFERDTGYAFEVLAMDEWATRAESKGMSVLLGEYLRGAANAPVTLTMLQKEEAWL</sequence>
<evidence type="ECO:0000259" key="20">
    <source>
        <dbReference type="PROSITE" id="PS52004"/>
    </source>
</evidence>
<dbReference type="PROSITE" id="PS52004">
    <property type="entry name" value="KS3_2"/>
    <property type="match status" value="1"/>
</dbReference>
<dbReference type="Pfam" id="PF14765">
    <property type="entry name" value="PS-DH"/>
    <property type="match status" value="1"/>
</dbReference>
<evidence type="ECO:0000256" key="13">
    <source>
        <dbReference type="ARBA" id="ARBA00023268"/>
    </source>
</evidence>
<keyword evidence="13" id="KW-0511">Multifunctional enzyme</keyword>
<evidence type="ECO:0000259" key="19">
    <source>
        <dbReference type="PROSITE" id="PS50075"/>
    </source>
</evidence>
<dbReference type="InterPro" id="IPR014043">
    <property type="entry name" value="Acyl_transferase_dom"/>
</dbReference>
<dbReference type="InterPro" id="IPR042104">
    <property type="entry name" value="PKS_dehydratase_sf"/>
</dbReference>
<dbReference type="InterPro" id="IPR014031">
    <property type="entry name" value="Ketoacyl_synth_C"/>
</dbReference>
<dbReference type="InterPro" id="IPR018201">
    <property type="entry name" value="Ketoacyl_synth_AS"/>
</dbReference>
<dbReference type="InterPro" id="IPR050091">
    <property type="entry name" value="PKS_NRPS_Biosynth_Enz"/>
</dbReference>
<evidence type="ECO:0000256" key="5">
    <source>
        <dbReference type="ARBA" id="ARBA00022598"/>
    </source>
</evidence>
<dbReference type="FunFam" id="3.40.47.10:FF:000019">
    <property type="entry name" value="Polyketide synthase type I"/>
    <property type="match status" value="1"/>
</dbReference>
<dbReference type="InterPro" id="IPR001242">
    <property type="entry name" value="Condensation_dom"/>
</dbReference>
<dbReference type="PROSITE" id="PS00455">
    <property type="entry name" value="AMP_BINDING"/>
    <property type="match status" value="1"/>
</dbReference>
<dbReference type="InterPro" id="IPR016035">
    <property type="entry name" value="Acyl_Trfase/lysoPLipase"/>
</dbReference>
<evidence type="ECO:0000256" key="9">
    <source>
        <dbReference type="ARBA" id="ARBA00022737"/>
    </source>
</evidence>
<feature type="compositionally biased region" description="Polar residues" evidence="17">
    <location>
        <begin position="3393"/>
        <end position="3404"/>
    </location>
</feature>
<dbReference type="InterPro" id="IPR013968">
    <property type="entry name" value="PKS_KR"/>
</dbReference>
<dbReference type="GO" id="GO:0016705">
    <property type="term" value="F:oxidoreductase activity, acting on paired donors, with incorporation or reduction of molecular oxygen"/>
    <property type="evidence" value="ECO:0007669"/>
    <property type="project" value="InterPro"/>
</dbReference>
<evidence type="ECO:0000313" key="23">
    <source>
        <dbReference type="Proteomes" id="UP000613401"/>
    </source>
</evidence>
<keyword evidence="10" id="KW-0560">Oxidoreductase</keyword>
<dbReference type="Pfam" id="PF00109">
    <property type="entry name" value="ketoacyl-synt"/>
    <property type="match status" value="1"/>
</dbReference>
<evidence type="ECO:0000256" key="17">
    <source>
        <dbReference type="SAM" id="MobiDB-lite"/>
    </source>
</evidence>
<dbReference type="CDD" id="cd02440">
    <property type="entry name" value="AdoMet_MTases"/>
    <property type="match status" value="1"/>
</dbReference>
<dbReference type="InterPro" id="IPR029063">
    <property type="entry name" value="SAM-dependent_MTases_sf"/>
</dbReference>
<feature type="transmembrane region" description="Helical" evidence="18">
    <location>
        <begin position="12"/>
        <end position="31"/>
    </location>
</feature>
<evidence type="ECO:0000256" key="14">
    <source>
        <dbReference type="ARBA" id="ARBA00029443"/>
    </source>
</evidence>
<dbReference type="Gene3D" id="3.30.559.10">
    <property type="entry name" value="Chloramphenicol acetyltransferase-like domain"/>
    <property type="match status" value="1"/>
</dbReference>
<dbReference type="GO" id="GO:0005506">
    <property type="term" value="F:iron ion binding"/>
    <property type="evidence" value="ECO:0007669"/>
    <property type="project" value="InterPro"/>
</dbReference>
<dbReference type="SUPFAM" id="SSF51735">
    <property type="entry name" value="NAD(P)-binding Rossmann-fold domains"/>
    <property type="match status" value="2"/>
</dbReference>
<keyword evidence="18" id="KW-1133">Transmembrane helix</keyword>
<dbReference type="PANTHER" id="PTHR43775:SF20">
    <property type="entry name" value="HYBRID PKS-NRPS SYNTHETASE APDA"/>
    <property type="match status" value="1"/>
</dbReference>
<dbReference type="InterPro" id="IPR014030">
    <property type="entry name" value="Ketoacyl_synth_N"/>
</dbReference>
<dbReference type="SUPFAM" id="SSF53901">
    <property type="entry name" value="Thiolase-like"/>
    <property type="match status" value="1"/>
</dbReference>
<dbReference type="Pfam" id="PF07993">
    <property type="entry name" value="NAD_binding_4"/>
    <property type="match status" value="1"/>
</dbReference>
<feature type="domain" description="PKS/mFAS DH" evidence="21">
    <location>
        <begin position="1823"/>
        <end position="2132"/>
    </location>
</feature>
<dbReference type="Pfam" id="PF00501">
    <property type="entry name" value="AMP-binding"/>
    <property type="match status" value="1"/>
</dbReference>
<dbReference type="CDD" id="cd00833">
    <property type="entry name" value="PKS"/>
    <property type="match status" value="1"/>
</dbReference>
<dbReference type="SMART" id="SM00823">
    <property type="entry name" value="PKS_PP"/>
    <property type="match status" value="2"/>
</dbReference>
<comment type="similarity">
    <text evidence="14">In the C-terminal section; belongs to the NRP synthetase family.</text>
</comment>
<evidence type="ECO:0000256" key="15">
    <source>
        <dbReference type="PIRSR" id="PIRSR602403-1"/>
    </source>
</evidence>
<dbReference type="Gene3D" id="3.10.129.110">
    <property type="entry name" value="Polyketide synthase dehydratase"/>
    <property type="match status" value="1"/>
</dbReference>
<comment type="caution">
    <text evidence="22">The sequence shown here is derived from an EMBL/GenBank/DDBJ whole genome shotgun (WGS) entry which is preliminary data.</text>
</comment>
<dbReference type="Gene3D" id="3.40.50.150">
    <property type="entry name" value="Vaccinia Virus protein VP39"/>
    <property type="match status" value="1"/>
</dbReference>
<proteinExistence type="inferred from homology"/>
<dbReference type="InterPro" id="IPR001128">
    <property type="entry name" value="Cyt_P450"/>
</dbReference>
<dbReference type="Pfam" id="PF00067">
    <property type="entry name" value="p450"/>
    <property type="match status" value="2"/>
</dbReference>